<feature type="region of interest" description="Disordered" evidence="10">
    <location>
        <begin position="138"/>
        <end position="172"/>
    </location>
</feature>
<dbReference type="Pfam" id="PF00295">
    <property type="entry name" value="Glyco_hydro_28"/>
    <property type="match status" value="1"/>
</dbReference>
<dbReference type="EMBL" id="JACGCM010001513">
    <property type="protein sequence ID" value="KAF6154121.1"/>
    <property type="molecule type" value="Genomic_DNA"/>
</dbReference>
<dbReference type="GO" id="GO:0005975">
    <property type="term" value="P:carbohydrate metabolic process"/>
    <property type="evidence" value="ECO:0007669"/>
    <property type="project" value="InterPro"/>
</dbReference>
<dbReference type="SUPFAM" id="SSF51126">
    <property type="entry name" value="Pectin lyase-like"/>
    <property type="match status" value="1"/>
</dbReference>
<comment type="caution">
    <text evidence="11">The sequence shown here is derived from an EMBL/GenBank/DDBJ whole genome shotgun (WGS) entry which is preliminary data.</text>
</comment>
<dbReference type="GO" id="GO:0020037">
    <property type="term" value="F:heme binding"/>
    <property type="evidence" value="ECO:0007669"/>
    <property type="project" value="InterPro"/>
</dbReference>
<gene>
    <name evidence="11" type="ORF">GIB67_014167</name>
</gene>
<dbReference type="OrthoDB" id="187139at2759"/>
<keyword evidence="4" id="KW-0964">Secreted</keyword>
<keyword evidence="6 9" id="KW-0326">Glycosidase</keyword>
<proteinExistence type="inferred from homology"/>
<dbReference type="GO" id="GO:0004650">
    <property type="term" value="F:polygalacturonase activity"/>
    <property type="evidence" value="ECO:0007669"/>
    <property type="project" value="InterPro"/>
</dbReference>
<keyword evidence="5 9" id="KW-0378">Hydrolase</keyword>
<dbReference type="InterPro" id="IPR012334">
    <property type="entry name" value="Pectin_lyas_fold"/>
</dbReference>
<evidence type="ECO:0000256" key="3">
    <source>
        <dbReference type="ARBA" id="ARBA00022512"/>
    </source>
</evidence>
<dbReference type="InterPro" id="IPR000743">
    <property type="entry name" value="Glyco_hydro_28"/>
</dbReference>
<evidence type="ECO:0000256" key="8">
    <source>
        <dbReference type="PROSITE-ProRule" id="PRU10052"/>
    </source>
</evidence>
<keyword evidence="12" id="KW-1185">Reference proteome</keyword>
<dbReference type="PANTHER" id="PTHR31375">
    <property type="match status" value="1"/>
</dbReference>
<comment type="similarity">
    <text evidence="2 9">Belongs to the glycosyl hydrolase 28 family.</text>
</comment>
<dbReference type="GO" id="GO:0071555">
    <property type="term" value="P:cell wall organization"/>
    <property type="evidence" value="ECO:0007669"/>
    <property type="project" value="UniProtKB-KW"/>
</dbReference>
<feature type="active site" evidence="8">
    <location>
        <position position="99"/>
    </location>
</feature>
<organism evidence="11 12">
    <name type="scientific">Kingdonia uniflora</name>
    <dbReference type="NCBI Taxonomy" id="39325"/>
    <lineage>
        <taxon>Eukaryota</taxon>
        <taxon>Viridiplantae</taxon>
        <taxon>Streptophyta</taxon>
        <taxon>Embryophyta</taxon>
        <taxon>Tracheophyta</taxon>
        <taxon>Spermatophyta</taxon>
        <taxon>Magnoliopsida</taxon>
        <taxon>Ranunculales</taxon>
        <taxon>Circaeasteraceae</taxon>
        <taxon>Kingdonia</taxon>
    </lineage>
</organism>
<evidence type="ECO:0000313" key="12">
    <source>
        <dbReference type="Proteomes" id="UP000541444"/>
    </source>
</evidence>
<accession>A0A7J7MGY4</accession>
<feature type="compositionally biased region" description="Polar residues" evidence="10">
    <location>
        <begin position="205"/>
        <end position="217"/>
    </location>
</feature>
<dbReference type="GO" id="GO:0005506">
    <property type="term" value="F:iron ion binding"/>
    <property type="evidence" value="ECO:0007669"/>
    <property type="project" value="InterPro"/>
</dbReference>
<name>A0A7J7MGY4_9MAGN</name>
<protein>
    <submittedName>
        <fullName evidence="11">Uncharacterized protein</fullName>
    </submittedName>
</protein>
<dbReference type="SUPFAM" id="SSF48264">
    <property type="entry name" value="Cytochrome P450"/>
    <property type="match status" value="1"/>
</dbReference>
<feature type="compositionally biased region" description="Basic and acidic residues" evidence="10">
    <location>
        <begin position="192"/>
        <end position="202"/>
    </location>
</feature>
<evidence type="ECO:0000256" key="10">
    <source>
        <dbReference type="SAM" id="MobiDB-lite"/>
    </source>
</evidence>
<dbReference type="InterPro" id="IPR011050">
    <property type="entry name" value="Pectin_lyase_fold/virulence"/>
</dbReference>
<dbReference type="Gene3D" id="2.160.20.10">
    <property type="entry name" value="Single-stranded right-handed beta-helix, Pectin lyase-like"/>
    <property type="match status" value="1"/>
</dbReference>
<keyword evidence="7" id="KW-0961">Cell wall biogenesis/degradation</keyword>
<dbReference type="AlphaFoldDB" id="A0A7J7MGY4"/>
<feature type="region of interest" description="Disordered" evidence="10">
    <location>
        <begin position="187"/>
        <end position="242"/>
    </location>
</feature>
<evidence type="ECO:0000256" key="2">
    <source>
        <dbReference type="ARBA" id="ARBA00008834"/>
    </source>
</evidence>
<evidence type="ECO:0000256" key="1">
    <source>
        <dbReference type="ARBA" id="ARBA00004191"/>
    </source>
</evidence>
<evidence type="ECO:0000256" key="4">
    <source>
        <dbReference type="ARBA" id="ARBA00022525"/>
    </source>
</evidence>
<dbReference type="GO" id="GO:0004497">
    <property type="term" value="F:monooxygenase activity"/>
    <property type="evidence" value="ECO:0007669"/>
    <property type="project" value="InterPro"/>
</dbReference>
<dbReference type="GO" id="GO:0016705">
    <property type="term" value="F:oxidoreductase activity, acting on paired donors, with incorporation or reduction of molecular oxygen"/>
    <property type="evidence" value="ECO:0007669"/>
    <property type="project" value="InterPro"/>
</dbReference>
<dbReference type="InterPro" id="IPR001128">
    <property type="entry name" value="Cyt_P450"/>
</dbReference>
<sequence length="242" mass="26167">MMRLEPLVPGSFKEVVANFTYLGYSVPKGRKIYWTSGSTHKNPQYFPDPEKFNPSSFEGEGPTPYTFVPFGGGTGDDCVSLGPGSENISVYDVRCGPGHGISVGSLGRYDDEEPLKGIYVSNCTLTGTDNGFRIKTWAVSPTGRSPPGLASNFRKPDVKQSQQLSNPSVVTTDTTIESDQIKNLSASSTPKIAEKSKERSGATRDVSNMASATSQKSTVERVQSKNLKGLFDFSDSREEQVA</sequence>
<evidence type="ECO:0000256" key="7">
    <source>
        <dbReference type="ARBA" id="ARBA00023316"/>
    </source>
</evidence>
<dbReference type="InterPro" id="IPR036396">
    <property type="entry name" value="Cyt_P450_sf"/>
</dbReference>
<dbReference type="Proteomes" id="UP000541444">
    <property type="component" value="Unassembled WGS sequence"/>
</dbReference>
<dbReference type="PROSITE" id="PS00502">
    <property type="entry name" value="POLYGALACTURONASE"/>
    <property type="match status" value="1"/>
</dbReference>
<evidence type="ECO:0000313" key="11">
    <source>
        <dbReference type="EMBL" id="KAF6154121.1"/>
    </source>
</evidence>
<reference evidence="11 12" key="1">
    <citation type="journal article" date="2020" name="IScience">
        <title>Genome Sequencing of the Endangered Kingdonia uniflora (Circaeasteraceae, Ranunculales) Reveals Potential Mechanisms of Evolutionary Specialization.</title>
        <authorList>
            <person name="Sun Y."/>
            <person name="Deng T."/>
            <person name="Zhang A."/>
            <person name="Moore M.J."/>
            <person name="Landis J.B."/>
            <person name="Lin N."/>
            <person name="Zhang H."/>
            <person name="Zhang X."/>
            <person name="Huang J."/>
            <person name="Zhang X."/>
            <person name="Sun H."/>
            <person name="Wang H."/>
        </authorList>
    </citation>
    <scope>NUCLEOTIDE SEQUENCE [LARGE SCALE GENOMIC DNA]</scope>
    <source>
        <strain evidence="11">TB1705</strain>
        <tissue evidence="11">Leaf</tissue>
    </source>
</reference>
<dbReference type="Gene3D" id="1.10.630.10">
    <property type="entry name" value="Cytochrome P450"/>
    <property type="match status" value="1"/>
</dbReference>
<dbReference type="Pfam" id="PF00067">
    <property type="entry name" value="p450"/>
    <property type="match status" value="1"/>
</dbReference>
<evidence type="ECO:0000256" key="5">
    <source>
        <dbReference type="ARBA" id="ARBA00022801"/>
    </source>
</evidence>
<evidence type="ECO:0000256" key="6">
    <source>
        <dbReference type="ARBA" id="ARBA00023295"/>
    </source>
</evidence>
<dbReference type="GO" id="GO:0044550">
    <property type="term" value="P:secondary metabolite biosynthetic process"/>
    <property type="evidence" value="ECO:0007669"/>
    <property type="project" value="UniProtKB-ARBA"/>
</dbReference>
<feature type="compositionally biased region" description="Polar residues" evidence="10">
    <location>
        <begin position="159"/>
        <end position="172"/>
    </location>
</feature>
<comment type="subcellular location">
    <subcellularLocation>
        <location evidence="1">Secreted</location>
        <location evidence="1">Cell wall</location>
    </subcellularLocation>
</comment>
<keyword evidence="3" id="KW-0134">Cell wall</keyword>
<evidence type="ECO:0000256" key="9">
    <source>
        <dbReference type="RuleBase" id="RU361169"/>
    </source>
</evidence>